<dbReference type="Proteomes" id="UP001140949">
    <property type="component" value="Unassembled WGS sequence"/>
</dbReference>
<feature type="domain" description="HMA" evidence="2">
    <location>
        <begin position="66"/>
        <end position="133"/>
    </location>
</feature>
<dbReference type="CDD" id="cd00371">
    <property type="entry name" value="HMA"/>
    <property type="match status" value="1"/>
</dbReference>
<dbReference type="PANTHER" id="PTHR46413:SF1">
    <property type="entry name" value="HEAVY METAL-ASSOCIATED ISOPRENYLATED PLANT PROTEIN 6"/>
    <property type="match status" value="1"/>
</dbReference>
<sequence>MASNKLTVVGNVDPLKIRERLESKTHKKVDLLTPVPKADPEPNKKAKPDQEQQRKPESKQPKTAVSSTVAMKIRLHCDGCIQRIRKTILKYKGVESVTIDSQKDLVTVTGTMDAGSLVPYLKDKLKRSVDVVAPRRRTTAVLAAARRRKRVAMPAARRRKRGAAAAEEMGRRRRREGRRRRRRWREEGEGERRWRRRGQEKREGMARRRRRRKAAVAEAGEEGGGGGDNNGSKQDGVLWDLWIRKWKRIRIREWIPHGDGARSADVQRREPKRVLDNVMRSVWIESGRVSLCVSPM</sequence>
<evidence type="ECO:0000313" key="3">
    <source>
        <dbReference type="EMBL" id="KAJ6835120.1"/>
    </source>
</evidence>
<dbReference type="PROSITE" id="PS50846">
    <property type="entry name" value="HMA_2"/>
    <property type="match status" value="1"/>
</dbReference>
<dbReference type="Pfam" id="PF00403">
    <property type="entry name" value="HMA"/>
    <property type="match status" value="1"/>
</dbReference>
<dbReference type="GO" id="GO:0046872">
    <property type="term" value="F:metal ion binding"/>
    <property type="evidence" value="ECO:0007669"/>
    <property type="project" value="InterPro"/>
</dbReference>
<organism evidence="3 4">
    <name type="scientific">Iris pallida</name>
    <name type="common">Sweet iris</name>
    <dbReference type="NCBI Taxonomy" id="29817"/>
    <lineage>
        <taxon>Eukaryota</taxon>
        <taxon>Viridiplantae</taxon>
        <taxon>Streptophyta</taxon>
        <taxon>Embryophyta</taxon>
        <taxon>Tracheophyta</taxon>
        <taxon>Spermatophyta</taxon>
        <taxon>Magnoliopsida</taxon>
        <taxon>Liliopsida</taxon>
        <taxon>Asparagales</taxon>
        <taxon>Iridaceae</taxon>
        <taxon>Iridoideae</taxon>
        <taxon>Irideae</taxon>
        <taxon>Iris</taxon>
    </lineage>
</organism>
<proteinExistence type="predicted"/>
<name>A0AAX6H263_IRIPA</name>
<feature type="region of interest" description="Disordered" evidence="1">
    <location>
        <begin position="150"/>
        <end position="232"/>
    </location>
</feature>
<gene>
    <name evidence="3" type="ORF">M6B38_124115</name>
</gene>
<dbReference type="Gene3D" id="3.30.70.100">
    <property type="match status" value="1"/>
</dbReference>
<feature type="compositionally biased region" description="Basic and acidic residues" evidence="1">
    <location>
        <begin position="38"/>
        <end position="60"/>
    </location>
</feature>
<evidence type="ECO:0000259" key="2">
    <source>
        <dbReference type="PROSITE" id="PS50846"/>
    </source>
</evidence>
<dbReference type="AlphaFoldDB" id="A0AAX6H263"/>
<dbReference type="PANTHER" id="PTHR46413">
    <property type="entry name" value="HEAVY METAL-ASSOCIATED ISOPRENYLATED PLANT PROTEIN 6"/>
    <property type="match status" value="1"/>
</dbReference>
<feature type="compositionally biased region" description="Basic residues" evidence="1">
    <location>
        <begin position="150"/>
        <end position="162"/>
    </location>
</feature>
<feature type="compositionally biased region" description="Basic and acidic residues" evidence="1">
    <location>
        <begin position="15"/>
        <end position="30"/>
    </location>
</feature>
<protein>
    <submittedName>
        <fullName evidence="3">Heavy metal-associated isoprenylated plant protein 3-like</fullName>
    </submittedName>
</protein>
<dbReference type="InterPro" id="IPR006121">
    <property type="entry name" value="HMA_dom"/>
</dbReference>
<feature type="compositionally biased region" description="Basic residues" evidence="1">
    <location>
        <begin position="171"/>
        <end position="183"/>
    </location>
</feature>
<comment type="caution">
    <text evidence="3">The sequence shown here is derived from an EMBL/GenBank/DDBJ whole genome shotgun (WGS) entry which is preliminary data.</text>
</comment>
<dbReference type="InterPro" id="IPR036163">
    <property type="entry name" value="HMA_dom_sf"/>
</dbReference>
<dbReference type="EMBL" id="JANAVB010013597">
    <property type="protein sequence ID" value="KAJ6835120.1"/>
    <property type="molecule type" value="Genomic_DNA"/>
</dbReference>
<reference evidence="3" key="2">
    <citation type="submission" date="2023-04" db="EMBL/GenBank/DDBJ databases">
        <authorList>
            <person name="Bruccoleri R.E."/>
            <person name="Oakeley E.J."/>
            <person name="Faust A.-M."/>
            <person name="Dessus-Babus S."/>
            <person name="Altorfer M."/>
            <person name="Burckhardt D."/>
            <person name="Oertli M."/>
            <person name="Naumann U."/>
            <person name="Petersen F."/>
            <person name="Wong J."/>
        </authorList>
    </citation>
    <scope>NUCLEOTIDE SEQUENCE</scope>
    <source>
        <strain evidence="3">GSM-AAB239-AS_SAM_17_03QT</strain>
        <tissue evidence="3">Leaf</tissue>
    </source>
</reference>
<evidence type="ECO:0000256" key="1">
    <source>
        <dbReference type="SAM" id="MobiDB-lite"/>
    </source>
</evidence>
<dbReference type="InterPro" id="IPR044594">
    <property type="entry name" value="HIPP01/3/5/6"/>
</dbReference>
<dbReference type="SUPFAM" id="SSF55008">
    <property type="entry name" value="HMA, heavy metal-associated domain"/>
    <property type="match status" value="1"/>
</dbReference>
<accession>A0AAX6H263</accession>
<reference evidence="3" key="1">
    <citation type="journal article" date="2023" name="GigaByte">
        <title>Genome assembly of the bearded iris, Iris pallida Lam.</title>
        <authorList>
            <person name="Bruccoleri R.E."/>
            <person name="Oakeley E.J."/>
            <person name="Faust A.M.E."/>
            <person name="Altorfer M."/>
            <person name="Dessus-Babus S."/>
            <person name="Burckhardt D."/>
            <person name="Oertli M."/>
            <person name="Naumann U."/>
            <person name="Petersen F."/>
            <person name="Wong J."/>
        </authorList>
    </citation>
    <scope>NUCLEOTIDE SEQUENCE</scope>
    <source>
        <strain evidence="3">GSM-AAB239-AS_SAM_17_03QT</strain>
    </source>
</reference>
<evidence type="ECO:0000313" key="4">
    <source>
        <dbReference type="Proteomes" id="UP001140949"/>
    </source>
</evidence>
<keyword evidence="4" id="KW-1185">Reference proteome</keyword>
<feature type="region of interest" description="Disordered" evidence="1">
    <location>
        <begin position="1"/>
        <end position="67"/>
    </location>
</feature>